<dbReference type="OrthoDB" id="185373at2759"/>
<reference evidence="5" key="1">
    <citation type="journal article" date="2017" name="Genome Biol. Evol.">
        <title>The complete genome sequence of the phytopathogenic fungus Sclerotinia sclerotiorum reveals insights into the genome architecture of broad host range pathogens.</title>
        <authorList>
            <person name="Derbyshire M."/>
            <person name="Denton-Giles M."/>
            <person name="Hegedus D."/>
            <person name="Seifbarghy S."/>
            <person name="Rollins J."/>
            <person name="van Kan J."/>
            <person name="Seidl M.F."/>
            <person name="Faino L."/>
            <person name="Mbengue M."/>
            <person name="Navaud O."/>
            <person name="Raffaele S."/>
            <person name="Hammond-Kosack K."/>
            <person name="Heard S."/>
            <person name="Oliver R."/>
        </authorList>
    </citation>
    <scope>NUCLEOTIDE SEQUENCE [LARGE SCALE GENOMIC DNA]</scope>
    <source>
        <strain evidence="5">ATCC 18683 / 1980 / Ss-1</strain>
    </source>
</reference>
<feature type="repeat" description="PPR" evidence="2">
    <location>
        <begin position="488"/>
        <end position="522"/>
    </location>
</feature>
<evidence type="ECO:0008006" key="6">
    <source>
        <dbReference type="Google" id="ProtNLM"/>
    </source>
</evidence>
<accession>A0A1D9Q7F2</accession>
<dbReference type="AlphaFoldDB" id="A0A1D9Q7F2"/>
<dbReference type="PANTHER" id="PTHR47933">
    <property type="entry name" value="PENTATRICOPEPTIDE REPEAT-CONTAINING PROTEIN 1, MITOCHONDRIAL"/>
    <property type="match status" value="1"/>
</dbReference>
<keyword evidence="1" id="KW-0677">Repeat</keyword>
<dbReference type="PANTHER" id="PTHR47933:SF11">
    <property type="entry name" value="PENTATRICOPEPTIDE REPEAT-CONTAINING PROTEIN 2"/>
    <property type="match status" value="1"/>
</dbReference>
<dbReference type="EMBL" id="CP017819">
    <property type="protein sequence ID" value="APA10513.1"/>
    <property type="molecule type" value="Genomic_DNA"/>
</dbReference>
<proteinExistence type="predicted"/>
<dbReference type="InterPro" id="IPR051240">
    <property type="entry name" value="Mito_RNA-Proc/Resp"/>
</dbReference>
<protein>
    <recommendedName>
        <fullName evidence="6">Pentacotripeptide-repeat region of PRORP domain-containing protein</fullName>
    </recommendedName>
</protein>
<dbReference type="Gene3D" id="1.25.40.10">
    <property type="entry name" value="Tetratricopeptide repeat domain"/>
    <property type="match status" value="3"/>
</dbReference>
<dbReference type="Proteomes" id="UP000177798">
    <property type="component" value="Chromosome 6"/>
</dbReference>
<evidence type="ECO:0000256" key="1">
    <source>
        <dbReference type="ARBA" id="ARBA00022737"/>
    </source>
</evidence>
<name>A0A1D9Q7F2_SCLS1</name>
<dbReference type="InterPro" id="IPR011990">
    <property type="entry name" value="TPR-like_helical_dom_sf"/>
</dbReference>
<evidence type="ECO:0000313" key="5">
    <source>
        <dbReference type="Proteomes" id="UP000177798"/>
    </source>
</evidence>
<dbReference type="Pfam" id="PF13812">
    <property type="entry name" value="PPR_3"/>
    <property type="match status" value="1"/>
</dbReference>
<evidence type="ECO:0000256" key="3">
    <source>
        <dbReference type="SAM" id="MobiDB-lite"/>
    </source>
</evidence>
<feature type="repeat" description="PPR" evidence="2">
    <location>
        <begin position="619"/>
        <end position="653"/>
    </location>
</feature>
<evidence type="ECO:0000256" key="2">
    <source>
        <dbReference type="PROSITE-ProRule" id="PRU00708"/>
    </source>
</evidence>
<gene>
    <name evidence="4" type="ORF">sscle_06g052830</name>
</gene>
<evidence type="ECO:0000313" key="4">
    <source>
        <dbReference type="EMBL" id="APA10513.1"/>
    </source>
</evidence>
<sequence>MSSPYVCITCRRTVSHLRRSKSFQLHSKAAFNSLIGAFPSSTSEEHKQNYAASTRGFQGADSRESQTLPRRPPAIRHATREPADALESMFEDSLKQQSIRQPARVSESFQRTSSSVKSYQHGEQLQKMLREERPLNDCWSFFLEHFGPTAWKSGSITRSSWPPSLKSGVPLLLRLLVEKKKEQPLRDDVPTFPEMIGVTFELGLLRGTQWAKMLTTLIVSISEVGVATEQGQKLLTELLKSWNVVCRRRPRRYRSQELSNELDSSIVPSSSDWSNLPKHSLHSVFVEKQQNGIQHAFSLLTPQFSPGEMYQLPTIALGTLKLLLELDMAGIGAKTVENAQPLIFSFSSMVNACSMTLSDAAVYFRDVPESVVNLVKNDWSTIKEFAEKQKITKDFKLRETERSQLIHKRVIDAHARRDVVSLDKLWSQAQKLPVYDSAANPGSESGFESGYLTPAFYNQFILVFMSLRQQPRAIDVWNHMIKNNVTPDLGAWDALLNGCKASRDPKALEQVWAMMIASGATPDVTCWTTRISGLIHCYKAEDGIRALDEMGRLWLAAVRKKYPKFELKNSKKFKDIHTVAARPTIATVNAAVSGLIKMQEIGAANRILAWADQWGIIPDVQTYNTLLWSIVRAGHADKTPEILTSMEGQGVQADAATFVAILEQTFADVDVLTPEEQIEAINTTFLTMEKMNVAPNLFLYSKMIYLLLRGIPKDTSPVSEVMARMAKQGLTPSTYIYTILLEYYFAQTPPNFQAATTLIERAQLTVGSVDHIFWDRLIEGYASVGDTTTAIHYLGKVQKSKQFTSWNTMRTLLMALVENNELGLAKELVDNAITDTGGPIGLEERGVEGQHKFWELVRELRFLG</sequence>
<dbReference type="PROSITE" id="PS51375">
    <property type="entry name" value="PPR"/>
    <property type="match status" value="2"/>
</dbReference>
<dbReference type="InterPro" id="IPR002885">
    <property type="entry name" value="PPR_rpt"/>
</dbReference>
<feature type="region of interest" description="Disordered" evidence="3">
    <location>
        <begin position="45"/>
        <end position="77"/>
    </location>
</feature>
<dbReference type="VEuPathDB" id="FungiDB:sscle_06g052830"/>
<organism evidence="4 5">
    <name type="scientific">Sclerotinia sclerotiorum (strain ATCC 18683 / 1980 / Ss-1)</name>
    <name type="common">White mold</name>
    <name type="synonym">Whetzelinia sclerotiorum</name>
    <dbReference type="NCBI Taxonomy" id="665079"/>
    <lineage>
        <taxon>Eukaryota</taxon>
        <taxon>Fungi</taxon>
        <taxon>Dikarya</taxon>
        <taxon>Ascomycota</taxon>
        <taxon>Pezizomycotina</taxon>
        <taxon>Leotiomycetes</taxon>
        <taxon>Helotiales</taxon>
        <taxon>Sclerotiniaceae</taxon>
        <taxon>Sclerotinia</taxon>
    </lineage>
</organism>